<keyword evidence="5" id="KW-0210">Decarboxylase</keyword>
<dbReference type="PROSITE" id="PS00614">
    <property type="entry name" value="IGPS"/>
    <property type="match status" value="1"/>
</dbReference>
<organism evidence="11">
    <name type="scientific">Desulfatirhabdium butyrativorans</name>
    <dbReference type="NCBI Taxonomy" id="340467"/>
    <lineage>
        <taxon>Bacteria</taxon>
        <taxon>Pseudomonadati</taxon>
        <taxon>Thermodesulfobacteriota</taxon>
        <taxon>Desulfobacteria</taxon>
        <taxon>Desulfobacterales</taxon>
        <taxon>Desulfatirhabdiaceae</taxon>
        <taxon>Desulfatirhabdium</taxon>
    </lineage>
</organism>
<dbReference type="Gene3D" id="3.20.20.70">
    <property type="entry name" value="Aldolase class I"/>
    <property type="match status" value="1"/>
</dbReference>
<keyword evidence="8 11" id="KW-0456">Lyase</keyword>
<evidence type="ECO:0000256" key="9">
    <source>
        <dbReference type="SAM" id="MobiDB-lite"/>
    </source>
</evidence>
<dbReference type="InterPro" id="IPR013798">
    <property type="entry name" value="Indole-3-glycerol_P_synth_dom"/>
</dbReference>
<protein>
    <recommendedName>
        <fullName evidence="3">indole-3-glycerol-phosphate synthase</fullName>
        <ecNumber evidence="3">4.1.1.48</ecNumber>
    </recommendedName>
</protein>
<evidence type="ECO:0000256" key="2">
    <source>
        <dbReference type="ARBA" id="ARBA00004696"/>
    </source>
</evidence>
<gene>
    <name evidence="11" type="primary">trpC</name>
    <name evidence="11" type="ORF">ENS29_14950</name>
</gene>
<dbReference type="AlphaFoldDB" id="A0A7C4RU95"/>
<dbReference type="InterPro" id="IPR011060">
    <property type="entry name" value="RibuloseP-bd_barrel"/>
</dbReference>
<dbReference type="SUPFAM" id="SSF51366">
    <property type="entry name" value="Ribulose-phoshate binding barrel"/>
    <property type="match status" value="1"/>
</dbReference>
<dbReference type="InterPro" id="IPR013785">
    <property type="entry name" value="Aldolase_TIM"/>
</dbReference>
<evidence type="ECO:0000256" key="1">
    <source>
        <dbReference type="ARBA" id="ARBA00001633"/>
    </source>
</evidence>
<dbReference type="NCBIfam" id="NF001377">
    <property type="entry name" value="PRK00278.2-4"/>
    <property type="match status" value="1"/>
</dbReference>
<dbReference type="FunFam" id="3.20.20.70:FF:000024">
    <property type="entry name" value="Indole-3-glycerol phosphate synthase"/>
    <property type="match status" value="1"/>
</dbReference>
<dbReference type="InterPro" id="IPR001468">
    <property type="entry name" value="Indole-3-GlycerolPSynthase_CS"/>
</dbReference>
<evidence type="ECO:0000256" key="6">
    <source>
        <dbReference type="ARBA" id="ARBA00022822"/>
    </source>
</evidence>
<reference evidence="11" key="1">
    <citation type="journal article" date="2020" name="mSystems">
        <title>Genome- and Community-Level Interaction Insights into Carbon Utilization and Element Cycling Functions of Hydrothermarchaeota in Hydrothermal Sediment.</title>
        <authorList>
            <person name="Zhou Z."/>
            <person name="Liu Y."/>
            <person name="Xu W."/>
            <person name="Pan J."/>
            <person name="Luo Z.H."/>
            <person name="Li M."/>
        </authorList>
    </citation>
    <scope>NUCLEOTIDE SEQUENCE [LARGE SCALE GENOMIC DNA]</scope>
    <source>
        <strain evidence="11">SpSt-477</strain>
    </source>
</reference>
<evidence type="ECO:0000256" key="8">
    <source>
        <dbReference type="ARBA" id="ARBA00023239"/>
    </source>
</evidence>
<evidence type="ECO:0000256" key="5">
    <source>
        <dbReference type="ARBA" id="ARBA00022793"/>
    </source>
</evidence>
<keyword evidence="7" id="KW-0057">Aromatic amino acid biosynthesis</keyword>
<keyword evidence="6" id="KW-0822">Tryptophan biosynthesis</keyword>
<evidence type="ECO:0000256" key="7">
    <source>
        <dbReference type="ARBA" id="ARBA00023141"/>
    </source>
</evidence>
<dbReference type="PANTHER" id="PTHR22854">
    <property type="entry name" value="TRYPTOPHAN BIOSYNTHESIS PROTEIN"/>
    <property type="match status" value="1"/>
</dbReference>
<proteinExistence type="predicted"/>
<evidence type="ECO:0000256" key="3">
    <source>
        <dbReference type="ARBA" id="ARBA00012362"/>
    </source>
</evidence>
<comment type="caution">
    <text evidence="11">The sequence shown here is derived from an EMBL/GenBank/DDBJ whole genome shotgun (WGS) entry which is preliminary data.</text>
</comment>
<sequence length="309" mass="33860">MAFEWPSRPSTAAKPWKNSKPSFDSPTRPNRPLPDKKAVMTPNFLETILAAKRIEIEATARRLPQAALEAACKRPWMRRPFPGKSHAPDGSGIHIIAEVKRASPSKGAIRMDLDPVGYARMCQSAGASAMSVLTEPAFFKGSLDDARIVRSAVSLPVLRKDFILTPYQVYETRAAGLDALLLIVRILDPVLFSELLQLSRELDLDALVEVTSEAEIDVALKAGATLIGINARNLVTFETDISRCARLRPIIGPAATAIALSGIRNRQDIETLAHAGFRHFLIGEALCRSPHPAAVLEEFLKDIEPSRKE</sequence>
<dbReference type="GO" id="GO:0000162">
    <property type="term" value="P:L-tryptophan biosynthetic process"/>
    <property type="evidence" value="ECO:0007669"/>
    <property type="project" value="UniProtKB-UniPathway"/>
</dbReference>
<evidence type="ECO:0000313" key="11">
    <source>
        <dbReference type="EMBL" id="HGU34123.1"/>
    </source>
</evidence>
<evidence type="ECO:0000256" key="4">
    <source>
        <dbReference type="ARBA" id="ARBA00022605"/>
    </source>
</evidence>
<evidence type="ECO:0000259" key="10">
    <source>
        <dbReference type="Pfam" id="PF00218"/>
    </source>
</evidence>
<dbReference type="InterPro" id="IPR045186">
    <property type="entry name" value="Indole-3-glycerol_P_synth"/>
</dbReference>
<dbReference type="Pfam" id="PF00218">
    <property type="entry name" value="IGPS"/>
    <property type="match status" value="1"/>
</dbReference>
<keyword evidence="4" id="KW-0028">Amino-acid biosynthesis</keyword>
<feature type="domain" description="Indole-3-glycerol phosphate synthase" evidence="10">
    <location>
        <begin position="45"/>
        <end position="297"/>
    </location>
</feature>
<dbReference type="CDD" id="cd00331">
    <property type="entry name" value="IGPS"/>
    <property type="match status" value="1"/>
</dbReference>
<dbReference type="UniPathway" id="UPA00035">
    <property type="reaction ID" value="UER00043"/>
</dbReference>
<dbReference type="GO" id="GO:0004425">
    <property type="term" value="F:indole-3-glycerol-phosphate synthase activity"/>
    <property type="evidence" value="ECO:0007669"/>
    <property type="project" value="UniProtKB-EC"/>
</dbReference>
<accession>A0A7C4RU95</accession>
<feature type="region of interest" description="Disordered" evidence="9">
    <location>
        <begin position="1"/>
        <end position="37"/>
    </location>
</feature>
<dbReference type="EMBL" id="DSUH01000343">
    <property type="protein sequence ID" value="HGU34123.1"/>
    <property type="molecule type" value="Genomic_DNA"/>
</dbReference>
<comment type="pathway">
    <text evidence="2">Amino-acid biosynthesis; L-tryptophan biosynthesis; L-tryptophan from chorismate: step 4/5.</text>
</comment>
<comment type="catalytic activity">
    <reaction evidence="1">
        <text>1-(2-carboxyphenylamino)-1-deoxy-D-ribulose 5-phosphate + H(+) = (1S,2R)-1-C-(indol-3-yl)glycerol 3-phosphate + CO2 + H2O</text>
        <dbReference type="Rhea" id="RHEA:23476"/>
        <dbReference type="ChEBI" id="CHEBI:15377"/>
        <dbReference type="ChEBI" id="CHEBI:15378"/>
        <dbReference type="ChEBI" id="CHEBI:16526"/>
        <dbReference type="ChEBI" id="CHEBI:58613"/>
        <dbReference type="ChEBI" id="CHEBI:58866"/>
        <dbReference type="EC" id="4.1.1.48"/>
    </reaction>
</comment>
<dbReference type="EC" id="4.1.1.48" evidence="3"/>
<dbReference type="GO" id="GO:0004640">
    <property type="term" value="F:phosphoribosylanthranilate isomerase activity"/>
    <property type="evidence" value="ECO:0007669"/>
    <property type="project" value="TreeGrafter"/>
</dbReference>
<dbReference type="PANTHER" id="PTHR22854:SF2">
    <property type="entry name" value="INDOLE-3-GLYCEROL-PHOSPHATE SYNTHASE"/>
    <property type="match status" value="1"/>
</dbReference>
<feature type="compositionally biased region" description="Polar residues" evidence="9">
    <location>
        <begin position="19"/>
        <end position="28"/>
    </location>
</feature>
<name>A0A7C4RU95_9BACT</name>